<dbReference type="Proteomes" id="UP000056905">
    <property type="component" value="Chromosome"/>
</dbReference>
<dbReference type="KEGG" id="chq:AQ619_12500"/>
<dbReference type="Gene3D" id="3.90.1150.30">
    <property type="match status" value="1"/>
</dbReference>
<name>A0A0P0P1K5_9CAUL</name>
<dbReference type="OrthoDB" id="9804614at2"/>
<dbReference type="Pfam" id="PF04237">
    <property type="entry name" value="YjbR"/>
    <property type="match status" value="1"/>
</dbReference>
<dbReference type="RefSeq" id="WP_062148045.1">
    <property type="nucleotide sequence ID" value="NZ_CP013002.1"/>
</dbReference>
<dbReference type="InterPro" id="IPR038056">
    <property type="entry name" value="YjbR-like_sf"/>
</dbReference>
<dbReference type="PANTHER" id="PTHR35145">
    <property type="entry name" value="CYTOPLASMIC PROTEIN-RELATED"/>
    <property type="match status" value="1"/>
</dbReference>
<evidence type="ECO:0000313" key="2">
    <source>
        <dbReference type="Proteomes" id="UP000056905"/>
    </source>
</evidence>
<accession>A0A0P0P1K5</accession>
<organism evidence="1 2">
    <name type="scientific">Caulobacter henricii</name>
    <dbReference type="NCBI Taxonomy" id="69395"/>
    <lineage>
        <taxon>Bacteria</taxon>
        <taxon>Pseudomonadati</taxon>
        <taxon>Pseudomonadota</taxon>
        <taxon>Alphaproteobacteria</taxon>
        <taxon>Caulobacterales</taxon>
        <taxon>Caulobacteraceae</taxon>
        <taxon>Caulobacter</taxon>
    </lineage>
</organism>
<sequence length="116" mass="12423">MSPEAFDAACRALPAVTMDRPWGSDQVYKVGGKMFAVMGDAIARGGVSFKVSDVAYEVLIETGRAVPAPYLARARWVKFDDLSGLDPAEVENWLTTAHGLVAAKLTRAVRAGLGLR</sequence>
<dbReference type="AlphaFoldDB" id="A0A0P0P1K5"/>
<dbReference type="SUPFAM" id="SSF142906">
    <property type="entry name" value="YjbR-like"/>
    <property type="match status" value="1"/>
</dbReference>
<dbReference type="STRING" id="69395.AQ619_12500"/>
<dbReference type="InterPro" id="IPR058532">
    <property type="entry name" value="YjbR/MT2646/Rv2570-like"/>
</dbReference>
<dbReference type="PANTHER" id="PTHR35145:SF1">
    <property type="entry name" value="CYTOPLASMIC PROTEIN"/>
    <property type="match status" value="1"/>
</dbReference>
<evidence type="ECO:0000313" key="1">
    <source>
        <dbReference type="EMBL" id="ALL14094.1"/>
    </source>
</evidence>
<proteinExistence type="predicted"/>
<reference evidence="1 2" key="1">
    <citation type="submission" date="2015-10" db="EMBL/GenBank/DDBJ databases">
        <title>Conservation of the essential genome among Caulobacter and Brevundimonas species.</title>
        <authorList>
            <person name="Scott D."/>
            <person name="Ely B."/>
        </authorList>
    </citation>
    <scope>NUCLEOTIDE SEQUENCE [LARGE SCALE GENOMIC DNA]</scope>
    <source>
        <strain evidence="1 2">CB4</strain>
    </source>
</reference>
<evidence type="ECO:0008006" key="3">
    <source>
        <dbReference type="Google" id="ProtNLM"/>
    </source>
</evidence>
<protein>
    <recommendedName>
        <fullName evidence="3">MmcQ-like protein</fullName>
    </recommendedName>
</protein>
<gene>
    <name evidence="1" type="ORF">AQ619_12500</name>
</gene>
<keyword evidence="2" id="KW-1185">Reference proteome</keyword>
<dbReference type="EMBL" id="CP013002">
    <property type="protein sequence ID" value="ALL14094.1"/>
    <property type="molecule type" value="Genomic_DNA"/>
</dbReference>
<dbReference type="InterPro" id="IPR007351">
    <property type="entry name" value="YjbR"/>
</dbReference>